<keyword evidence="2" id="KW-0378">Hydrolase</keyword>
<dbReference type="Pfam" id="PF12697">
    <property type="entry name" value="Abhydrolase_6"/>
    <property type="match status" value="1"/>
</dbReference>
<dbReference type="InterPro" id="IPR052897">
    <property type="entry name" value="Sec-Metab_Biosynth_Hydrolase"/>
</dbReference>
<dbReference type="PANTHER" id="PTHR37017">
    <property type="entry name" value="AB HYDROLASE-1 DOMAIN-CONTAINING PROTEIN-RELATED"/>
    <property type="match status" value="1"/>
</dbReference>
<sequence length="222" mass="24178">MRFVFVHGSCHGAWCWRDVLPFFNNAQLIDLPKDPSAATLESYAATITNQLEEPSVLVGHSAGGYAITAAAEAAPDRVSGLIYICAYVPQPGQSLAQMRRAGPSQPLADAIRVSPDRASFSFDPALIADRFYHDCPPETLAYAAPRLRPEPIRPQETPMDPRHTTGLPRAYVHCAHDRAIPPAYQLEMARGLPLISLASGHSPFFSMPERLADALQGLAQSF</sequence>
<dbReference type="GO" id="GO:0016787">
    <property type="term" value="F:hydrolase activity"/>
    <property type="evidence" value="ECO:0007669"/>
    <property type="project" value="UniProtKB-KW"/>
</dbReference>
<evidence type="ECO:0000313" key="3">
    <source>
        <dbReference type="Proteomes" id="UP001431963"/>
    </source>
</evidence>
<accession>A0ABU8BT99</accession>
<protein>
    <submittedName>
        <fullName evidence="2">Alpha/beta fold hydrolase</fullName>
    </submittedName>
</protein>
<organism evidence="2 3">
    <name type="scientific">Gemmobacter denitrificans</name>
    <dbReference type="NCBI Taxonomy" id="3123040"/>
    <lineage>
        <taxon>Bacteria</taxon>
        <taxon>Pseudomonadati</taxon>
        <taxon>Pseudomonadota</taxon>
        <taxon>Alphaproteobacteria</taxon>
        <taxon>Rhodobacterales</taxon>
        <taxon>Paracoccaceae</taxon>
        <taxon>Gemmobacter</taxon>
    </lineage>
</organism>
<reference evidence="2" key="1">
    <citation type="submission" date="2024-02" db="EMBL/GenBank/DDBJ databases">
        <title>Genome sequences of strain Gemmobacter sp. JM10B15.</title>
        <authorList>
            <person name="Zhang M."/>
        </authorList>
    </citation>
    <scope>NUCLEOTIDE SEQUENCE</scope>
    <source>
        <strain evidence="2">JM10B15</strain>
    </source>
</reference>
<proteinExistence type="predicted"/>
<dbReference type="Proteomes" id="UP001431963">
    <property type="component" value="Unassembled WGS sequence"/>
</dbReference>
<dbReference type="SUPFAM" id="SSF53474">
    <property type="entry name" value="alpha/beta-Hydrolases"/>
    <property type="match status" value="1"/>
</dbReference>
<evidence type="ECO:0000259" key="1">
    <source>
        <dbReference type="Pfam" id="PF12697"/>
    </source>
</evidence>
<gene>
    <name evidence="2" type="ORF">V6590_04840</name>
</gene>
<name>A0ABU8BT99_9RHOB</name>
<dbReference type="PANTHER" id="PTHR37017:SF11">
    <property type="entry name" value="ESTERASE_LIPASE_THIOESTERASE DOMAIN-CONTAINING PROTEIN"/>
    <property type="match status" value="1"/>
</dbReference>
<evidence type="ECO:0000313" key="2">
    <source>
        <dbReference type="EMBL" id="MEH7827468.1"/>
    </source>
</evidence>
<dbReference type="InterPro" id="IPR029058">
    <property type="entry name" value="AB_hydrolase_fold"/>
</dbReference>
<dbReference type="InterPro" id="IPR000073">
    <property type="entry name" value="AB_hydrolase_1"/>
</dbReference>
<dbReference type="Gene3D" id="3.40.50.1820">
    <property type="entry name" value="alpha/beta hydrolase"/>
    <property type="match status" value="1"/>
</dbReference>
<dbReference type="EMBL" id="JBALHR010000002">
    <property type="protein sequence ID" value="MEH7827468.1"/>
    <property type="molecule type" value="Genomic_DNA"/>
</dbReference>
<dbReference type="RefSeq" id="WP_335420367.1">
    <property type="nucleotide sequence ID" value="NZ_JBALHR010000002.1"/>
</dbReference>
<feature type="domain" description="AB hydrolase-1" evidence="1">
    <location>
        <begin position="3"/>
        <end position="214"/>
    </location>
</feature>
<comment type="caution">
    <text evidence="2">The sequence shown here is derived from an EMBL/GenBank/DDBJ whole genome shotgun (WGS) entry which is preliminary data.</text>
</comment>
<keyword evidence="3" id="KW-1185">Reference proteome</keyword>